<evidence type="ECO:0000313" key="4">
    <source>
        <dbReference type="Proteomes" id="UP000663852"/>
    </source>
</evidence>
<proteinExistence type="predicted"/>
<dbReference type="Pfam" id="PF15253">
    <property type="entry name" value="STIL_N"/>
    <property type="match status" value="1"/>
</dbReference>
<dbReference type="InterPro" id="IPR057731">
    <property type="entry name" value="STIL_N"/>
</dbReference>
<dbReference type="GO" id="GO:0007224">
    <property type="term" value="P:smoothened signaling pathway"/>
    <property type="evidence" value="ECO:0007669"/>
    <property type="project" value="TreeGrafter"/>
</dbReference>
<organism evidence="3 4">
    <name type="scientific">Adineta ricciae</name>
    <name type="common">Rotifer</name>
    <dbReference type="NCBI Taxonomy" id="249248"/>
    <lineage>
        <taxon>Eukaryota</taxon>
        <taxon>Metazoa</taxon>
        <taxon>Spiralia</taxon>
        <taxon>Gnathifera</taxon>
        <taxon>Rotifera</taxon>
        <taxon>Eurotatoria</taxon>
        <taxon>Bdelloidea</taxon>
        <taxon>Adinetida</taxon>
        <taxon>Adinetidae</taxon>
        <taxon>Adineta</taxon>
    </lineage>
</organism>
<dbReference type="EMBL" id="CAJNOJ010000101">
    <property type="protein sequence ID" value="CAF1112228.1"/>
    <property type="molecule type" value="Genomic_DNA"/>
</dbReference>
<dbReference type="InterPro" id="IPR026123">
    <property type="entry name" value="STIL"/>
</dbReference>
<dbReference type="GO" id="GO:0031023">
    <property type="term" value="P:microtubule organizing center organization"/>
    <property type="evidence" value="ECO:0007669"/>
    <property type="project" value="TreeGrafter"/>
</dbReference>
<reference evidence="3" key="1">
    <citation type="submission" date="2021-02" db="EMBL/GenBank/DDBJ databases">
        <authorList>
            <person name="Nowell W R."/>
        </authorList>
    </citation>
    <scope>NUCLEOTIDE SEQUENCE</scope>
</reference>
<dbReference type="GO" id="GO:0005815">
    <property type="term" value="C:microtubule organizing center"/>
    <property type="evidence" value="ECO:0007669"/>
    <property type="project" value="TreeGrafter"/>
</dbReference>
<dbReference type="Proteomes" id="UP000663852">
    <property type="component" value="Unassembled WGS sequence"/>
</dbReference>
<dbReference type="GO" id="GO:0007052">
    <property type="term" value="P:mitotic spindle organization"/>
    <property type="evidence" value="ECO:0007669"/>
    <property type="project" value="TreeGrafter"/>
</dbReference>
<feature type="domain" description="STIL N-terminal" evidence="2">
    <location>
        <begin position="7"/>
        <end position="284"/>
    </location>
</feature>
<dbReference type="OrthoDB" id="76173at2759"/>
<feature type="region of interest" description="Disordered" evidence="1">
    <location>
        <begin position="389"/>
        <end position="412"/>
    </location>
</feature>
<dbReference type="AlphaFoldDB" id="A0A814PY86"/>
<comment type="caution">
    <text evidence="3">The sequence shown here is derived from an EMBL/GenBank/DDBJ whole genome shotgun (WGS) entry which is preliminary data.</text>
</comment>
<dbReference type="GO" id="GO:0071539">
    <property type="term" value="P:protein localization to centrosome"/>
    <property type="evidence" value="ECO:0007669"/>
    <property type="project" value="TreeGrafter"/>
</dbReference>
<dbReference type="PANTHER" id="PTHR15128:SF0">
    <property type="entry name" value="SCL-INTERRUPTING LOCUS PROTEIN"/>
    <property type="match status" value="1"/>
</dbReference>
<protein>
    <recommendedName>
        <fullName evidence="2">STIL N-terminal domain-containing protein</fullName>
    </recommendedName>
</protein>
<evidence type="ECO:0000259" key="2">
    <source>
        <dbReference type="Pfam" id="PF15253"/>
    </source>
</evidence>
<sequence>MTSSSYWNSTPIGRPFHLRLCQNENLSPQLIIEDKVIRSIVRIKNLPTILLIATLISDDESQRLTYVIDRFLLTNDVTDHQLITGEFQVPIQCDTKHSAMFNSCIQSAIQDINNYCHLSVPIELHRFSYLYGQMSMKYSSPINIDMSFDLLTVKNSFLLTPINPASVQILPTALLKSLNSSTENSVYKTQAHFGYCSLDRMSNKKILLILENDPQAHGLPLVGIWISGITDIQCAFMWAVCLRYCMNSSLKQRLQSGAAPFLLACYLSTTRGRCDFYEVKPVPVGSVPIQTIEYDRWRCSKQISLPLHQLNANCSTEFPYDFEFQLIREASNDPAFSTDIPFDRYQAILSSSNTNGSLFGFPRLPPKQTTHEEPSWDMITTAPMLTPKRQSQSSCASPKSKQICSPAPVDDNGDKQWKEELIERMQSYEAHFLALTKLVHQLLNEQKQQNLLTTPKKECSKRHVGVQSEPSSPYVYESLPTDQTKQLIIRSPNTEQYQQQPGINTMLNHLSPPTTRIDHSPSYSDHRSVDILKPIFQYIDKQQQQKSAHGPPAVVSPITNEEDTITISNSSNNSIHQQQHVTSTKTTGISFTSNGIQMQFINQQSSTTTVYPQAQSQTLLTSPQKSENNLSIEVHALEMKYLEDEQLAAAIECDRPSQATASTTQPQPSPPQITNKTYLLHLSFSHIEGINSQNSPFSTLARNRQAKIHFRTLLIRLKLIKFNFIVQWSQVIFTLVESIFIHEDI</sequence>
<gene>
    <name evidence="3" type="ORF">EDS130_LOCUS20579</name>
</gene>
<feature type="compositionally biased region" description="Polar residues" evidence="1">
    <location>
        <begin position="389"/>
        <end position="403"/>
    </location>
</feature>
<accession>A0A814PY86</accession>
<evidence type="ECO:0000256" key="1">
    <source>
        <dbReference type="SAM" id="MobiDB-lite"/>
    </source>
</evidence>
<name>A0A814PY86_ADIRI</name>
<dbReference type="PANTHER" id="PTHR15128">
    <property type="entry name" value="TAL1 SCL INTERRUPTING LOCUS"/>
    <property type="match status" value="1"/>
</dbReference>
<evidence type="ECO:0000313" key="3">
    <source>
        <dbReference type="EMBL" id="CAF1112228.1"/>
    </source>
</evidence>